<dbReference type="InterPro" id="IPR000058">
    <property type="entry name" value="Znf_AN1"/>
</dbReference>
<dbReference type="Proteomes" id="UP000030649">
    <property type="component" value="Unassembled WGS sequence"/>
</dbReference>
<dbReference type="EMBL" id="KE356560">
    <property type="protein sequence ID" value="ERG91773.1"/>
    <property type="molecule type" value="Genomic_DNA"/>
</dbReference>
<proteinExistence type="predicted"/>
<evidence type="ECO:0000259" key="5">
    <source>
        <dbReference type="PROSITE" id="PS51039"/>
    </source>
</evidence>
<keyword evidence="4" id="KW-0812">Transmembrane</keyword>
<name>U1N5R4_9EURY</name>
<evidence type="ECO:0000256" key="1">
    <source>
        <dbReference type="ARBA" id="ARBA00022723"/>
    </source>
</evidence>
<keyword evidence="2" id="KW-0863">Zinc-finger</keyword>
<keyword evidence="1" id="KW-0479">Metal-binding</keyword>
<organism evidence="6 7">
    <name type="scientific">Haloquadratum walsbyi J07HQW1</name>
    <dbReference type="NCBI Taxonomy" id="1238424"/>
    <lineage>
        <taxon>Archaea</taxon>
        <taxon>Methanobacteriati</taxon>
        <taxon>Methanobacteriota</taxon>
        <taxon>Stenosarchaea group</taxon>
        <taxon>Halobacteria</taxon>
        <taxon>Halobacteriales</taxon>
        <taxon>Haloferacaceae</taxon>
        <taxon>Haloquadratum</taxon>
    </lineage>
</organism>
<evidence type="ECO:0000256" key="2">
    <source>
        <dbReference type="ARBA" id="ARBA00022771"/>
    </source>
</evidence>
<reference evidence="6 7" key="1">
    <citation type="journal article" date="2013" name="PLoS ONE">
        <title>Assembly-driven community genomics of a hypersaline microbial ecosystem.</title>
        <authorList>
            <person name="Podell S."/>
            <person name="Ugalde J.A."/>
            <person name="Narasingarao P."/>
            <person name="Banfield J.F."/>
            <person name="Heidelberg K.B."/>
            <person name="Allen E.E."/>
        </authorList>
    </citation>
    <scope>NUCLEOTIDE SEQUENCE [LARGE SCALE GENOMIC DNA]</scope>
    <source>
        <strain evidence="7">J07HQW1</strain>
    </source>
</reference>
<keyword evidence="3" id="KW-0862">Zinc</keyword>
<dbReference type="Gene3D" id="4.10.1110.10">
    <property type="entry name" value="AN1-like Zinc finger"/>
    <property type="match status" value="1"/>
</dbReference>
<dbReference type="PROSITE" id="PS51039">
    <property type="entry name" value="ZF_AN1"/>
    <property type="match status" value="1"/>
</dbReference>
<sequence length="100" mass="11052">MSEQSKCTICRESLPHPNECNYCGRTHCMEHRLPEKHNCSGGASGGSQTNEWFDRSISSGRLRSMGSEKRSTGSRLLKYGLILILGLMIGAGIIFYLPAM</sequence>
<dbReference type="AlphaFoldDB" id="U1N5R4"/>
<feature type="domain" description="AN1-type" evidence="5">
    <location>
        <begin position="1"/>
        <end position="47"/>
    </location>
</feature>
<evidence type="ECO:0000256" key="4">
    <source>
        <dbReference type="SAM" id="Phobius"/>
    </source>
</evidence>
<dbReference type="STRING" id="1238424.J07HQW1_01807"/>
<evidence type="ECO:0000313" key="7">
    <source>
        <dbReference type="Proteomes" id="UP000030649"/>
    </source>
</evidence>
<protein>
    <submittedName>
        <fullName evidence="6">AN1-like Zinc finger</fullName>
    </submittedName>
</protein>
<dbReference type="SMART" id="SM00154">
    <property type="entry name" value="ZnF_AN1"/>
    <property type="match status" value="1"/>
</dbReference>
<dbReference type="InterPro" id="IPR035896">
    <property type="entry name" value="AN1-like_Znf"/>
</dbReference>
<gene>
    <name evidence="6" type="ORF">J07HQW1_01807</name>
</gene>
<keyword evidence="4" id="KW-1133">Transmembrane helix</keyword>
<keyword evidence="4" id="KW-0472">Membrane</keyword>
<dbReference type="Pfam" id="PF01428">
    <property type="entry name" value="zf-AN1"/>
    <property type="match status" value="1"/>
</dbReference>
<accession>U1N5R4</accession>
<dbReference type="HOGENOM" id="CLU_2299291_0_0_2"/>
<evidence type="ECO:0000256" key="3">
    <source>
        <dbReference type="ARBA" id="ARBA00022833"/>
    </source>
</evidence>
<feature type="transmembrane region" description="Helical" evidence="4">
    <location>
        <begin position="76"/>
        <end position="97"/>
    </location>
</feature>
<evidence type="ECO:0000313" key="6">
    <source>
        <dbReference type="EMBL" id="ERG91773.1"/>
    </source>
</evidence>
<dbReference type="GO" id="GO:0008270">
    <property type="term" value="F:zinc ion binding"/>
    <property type="evidence" value="ECO:0007669"/>
    <property type="project" value="UniProtKB-KW"/>
</dbReference>
<dbReference type="SUPFAM" id="SSF118310">
    <property type="entry name" value="AN1-like Zinc finger"/>
    <property type="match status" value="1"/>
</dbReference>